<evidence type="ECO:0000313" key="1">
    <source>
        <dbReference type="EMBL" id="UOO90261.1"/>
    </source>
</evidence>
<dbReference type="NCBIfam" id="NF038368">
    <property type="entry name" value="P2_Rz1"/>
    <property type="match status" value="1"/>
</dbReference>
<reference evidence="1 2" key="1">
    <citation type="journal article" date="2022" name="Res Sq">
        <title>Evolution of multicellular longitudinally dividing oral cavity symbionts (Neisseriaceae).</title>
        <authorList>
            <person name="Nyongesa S."/>
            <person name="Weber P."/>
            <person name="Bernet E."/>
            <person name="Pullido F."/>
            <person name="Nieckarz M."/>
            <person name="Delaby M."/>
            <person name="Nieves C."/>
            <person name="Viehboeck T."/>
            <person name="Krause N."/>
            <person name="Rivera-Millot A."/>
            <person name="Nakamura A."/>
            <person name="Vischer N."/>
            <person name="VanNieuwenhze M."/>
            <person name="Brun Y."/>
            <person name="Cava F."/>
            <person name="Bulgheresi S."/>
            <person name="Veyrier F."/>
        </authorList>
    </citation>
    <scope>NUCLEOTIDE SEQUENCE [LARGE SCALE GENOMIC DNA]</scope>
    <source>
        <strain evidence="1 2">SN4</strain>
    </source>
</reference>
<dbReference type="InterPro" id="IPR058979">
    <property type="entry name" value="LysC-like"/>
</dbReference>
<dbReference type="Proteomes" id="UP000832011">
    <property type="component" value="Chromosome"/>
</dbReference>
<dbReference type="Pfam" id="PF23793">
    <property type="entry name" value="LysC"/>
    <property type="match status" value="1"/>
</dbReference>
<protein>
    <submittedName>
        <fullName evidence="1">Rz1-like lysis system protein LysC</fullName>
    </submittedName>
</protein>
<sequence length="71" mass="7708">MLLPACSIKNKPQANVLHCPTVPPCVWPAATIMTNADLATDLLNGRAAFASCKIARDTLQTCIESQHEQHH</sequence>
<dbReference type="EMBL" id="CP091511">
    <property type="protein sequence ID" value="UOO90261.1"/>
    <property type="molecule type" value="Genomic_DNA"/>
</dbReference>
<keyword evidence="2" id="KW-1185">Reference proteome</keyword>
<organism evidence="1 2">
    <name type="scientific">Vitreoscilla massiliensis</name>
    <dbReference type="NCBI Taxonomy" id="1689272"/>
    <lineage>
        <taxon>Bacteria</taxon>
        <taxon>Pseudomonadati</taxon>
        <taxon>Pseudomonadota</taxon>
        <taxon>Betaproteobacteria</taxon>
        <taxon>Neisseriales</taxon>
        <taxon>Neisseriaceae</taxon>
        <taxon>Vitreoscilla</taxon>
    </lineage>
</organism>
<name>A0ABY4E4F5_9NEIS</name>
<evidence type="ECO:0000313" key="2">
    <source>
        <dbReference type="Proteomes" id="UP000832011"/>
    </source>
</evidence>
<proteinExistence type="predicted"/>
<dbReference type="RefSeq" id="WP_058355847.1">
    <property type="nucleotide sequence ID" value="NZ_CP091511.1"/>
</dbReference>
<dbReference type="InterPro" id="IPR047737">
    <property type="entry name" value="LysC"/>
</dbReference>
<accession>A0ABY4E4F5</accession>
<gene>
    <name evidence="1" type="primary">lysC</name>
    <name evidence="1" type="ORF">LVJ82_04550</name>
</gene>